<comment type="caution">
    <text evidence="2">The sequence shown here is derived from an EMBL/GenBank/DDBJ whole genome shotgun (WGS) entry which is preliminary data.</text>
</comment>
<gene>
    <name evidence="2" type="ORF">OKC24_02035</name>
</gene>
<proteinExistence type="predicted"/>
<evidence type="ECO:0000313" key="2">
    <source>
        <dbReference type="EMBL" id="MCW8037966.1"/>
    </source>
</evidence>
<keyword evidence="1" id="KW-0812">Transmembrane</keyword>
<dbReference type="EMBL" id="JAPEQW010000002">
    <property type="protein sequence ID" value="MCW8037966.1"/>
    <property type="molecule type" value="Genomic_DNA"/>
</dbReference>
<keyword evidence="1" id="KW-1133">Transmembrane helix</keyword>
<evidence type="ECO:0000256" key="1">
    <source>
        <dbReference type="SAM" id="Phobius"/>
    </source>
</evidence>
<organism evidence="2 3">
    <name type="scientific">Acinetobacter entericus</name>
    <dbReference type="NCBI Taxonomy" id="2989714"/>
    <lineage>
        <taxon>Bacteria</taxon>
        <taxon>Pseudomonadati</taxon>
        <taxon>Pseudomonadota</taxon>
        <taxon>Gammaproteobacteria</taxon>
        <taxon>Moraxellales</taxon>
        <taxon>Moraxellaceae</taxon>
        <taxon>Acinetobacter</taxon>
    </lineage>
</organism>
<evidence type="ECO:0000313" key="3">
    <source>
        <dbReference type="Proteomes" id="UP001209682"/>
    </source>
</evidence>
<dbReference type="RefSeq" id="WP_265464694.1">
    <property type="nucleotide sequence ID" value="NZ_JAPEQW010000002.1"/>
</dbReference>
<sequence>MTLNQIKKPSTTFKIISTVLAALGIALFIYFQYQMRPEVLGGFKEGTEQYNGYRYARDNQLKSADKCDDEKNDPQMKVNAKFLEGCEAFFKQKNTL</sequence>
<protein>
    <submittedName>
        <fullName evidence="2">Uncharacterized protein</fullName>
    </submittedName>
</protein>
<reference evidence="2 3" key="1">
    <citation type="submission" date="2022-11" db="EMBL/GenBank/DDBJ databases">
        <title>Acinetobacter entericus sp. nov., isolated from the gut of the plastic-eating larvae of the Coleoptera insect Zophobas atratus.</title>
        <authorList>
            <person name="Dong X."/>
            <person name="Yang Y."/>
        </authorList>
    </citation>
    <scope>NUCLEOTIDE SEQUENCE [LARGE SCALE GENOMIC DNA]</scope>
    <source>
        <strain evidence="2 3">BIT-DXN8</strain>
    </source>
</reference>
<keyword evidence="3" id="KW-1185">Reference proteome</keyword>
<keyword evidence="1" id="KW-0472">Membrane</keyword>
<feature type="transmembrane region" description="Helical" evidence="1">
    <location>
        <begin position="12"/>
        <end position="33"/>
    </location>
</feature>
<dbReference type="Proteomes" id="UP001209682">
    <property type="component" value="Unassembled WGS sequence"/>
</dbReference>
<name>A0ABT3NEL0_9GAMM</name>
<accession>A0ABT3NEL0</accession>